<comment type="caution">
    <text evidence="1">The sequence shown here is derived from an EMBL/GenBank/DDBJ whole genome shotgun (WGS) entry which is preliminary data.</text>
</comment>
<reference evidence="1 2" key="1">
    <citation type="journal article" date="2016" name="Nat. Commun.">
        <title>Thousands of microbial genomes shed light on interconnected biogeochemical processes in an aquifer system.</title>
        <authorList>
            <person name="Anantharaman K."/>
            <person name="Brown C.T."/>
            <person name="Hug L.A."/>
            <person name="Sharon I."/>
            <person name="Castelle C.J."/>
            <person name="Probst A.J."/>
            <person name="Thomas B.C."/>
            <person name="Singh A."/>
            <person name="Wilkins M.J."/>
            <person name="Karaoz U."/>
            <person name="Brodie E.L."/>
            <person name="Williams K.H."/>
            <person name="Hubbard S.S."/>
            <person name="Banfield J.F."/>
        </authorList>
    </citation>
    <scope>NUCLEOTIDE SEQUENCE [LARGE SCALE GENOMIC DNA]</scope>
</reference>
<dbReference type="EMBL" id="MFLA01000045">
    <property type="protein sequence ID" value="OGG57773.1"/>
    <property type="molecule type" value="Genomic_DNA"/>
</dbReference>
<protein>
    <submittedName>
        <fullName evidence="1">Uncharacterized protein</fullName>
    </submittedName>
</protein>
<dbReference type="Proteomes" id="UP000176377">
    <property type="component" value="Unassembled WGS sequence"/>
</dbReference>
<sequence length="94" mass="10782">MQESLPAERPKTQDEHAAEFNVFQAKVMKLWVENRAQGGMTKEEALSQWIEGKLGERFRGFVEHMPEDFSRVTPEEVFASFLSVINPEISRKAA</sequence>
<evidence type="ECO:0000313" key="1">
    <source>
        <dbReference type="EMBL" id="OGG57773.1"/>
    </source>
</evidence>
<accession>A0A1F6D8I8</accession>
<evidence type="ECO:0000313" key="2">
    <source>
        <dbReference type="Proteomes" id="UP000176377"/>
    </source>
</evidence>
<organism evidence="1 2">
    <name type="scientific">Candidatus Kaiserbacteria bacterium RIFCSPHIGHO2_01_FULL_56_24</name>
    <dbReference type="NCBI Taxonomy" id="1798487"/>
    <lineage>
        <taxon>Bacteria</taxon>
        <taxon>Candidatus Kaiseribacteriota</taxon>
    </lineage>
</organism>
<name>A0A1F6D8I8_9BACT</name>
<proteinExistence type="predicted"/>
<gene>
    <name evidence="1" type="ORF">A2765_05060</name>
</gene>
<dbReference type="AlphaFoldDB" id="A0A1F6D8I8"/>